<evidence type="ECO:0000313" key="3">
    <source>
        <dbReference type="Proteomes" id="UP000436483"/>
    </source>
</evidence>
<organism evidence="2 3">
    <name type="scientific">Microvirga makkahensis</name>
    <dbReference type="NCBI Taxonomy" id="1128670"/>
    <lineage>
        <taxon>Bacteria</taxon>
        <taxon>Pseudomonadati</taxon>
        <taxon>Pseudomonadota</taxon>
        <taxon>Alphaproteobacteria</taxon>
        <taxon>Hyphomicrobiales</taxon>
        <taxon>Methylobacteriaceae</taxon>
        <taxon>Microvirga</taxon>
    </lineage>
</organism>
<dbReference type="GO" id="GO:0016810">
    <property type="term" value="F:hydrolase activity, acting on carbon-nitrogen (but not peptide) bonds"/>
    <property type="evidence" value="ECO:0007669"/>
    <property type="project" value="InterPro"/>
</dbReference>
<keyword evidence="2" id="KW-0378">Hydrolase</keyword>
<dbReference type="AlphaFoldDB" id="A0A7X3MS37"/>
<dbReference type="CDD" id="cd01300">
    <property type="entry name" value="YtcJ_like"/>
    <property type="match status" value="1"/>
</dbReference>
<dbReference type="SUPFAM" id="SSF51338">
    <property type="entry name" value="Composite domain of metallo-dependent hydrolases"/>
    <property type="match status" value="1"/>
</dbReference>
<dbReference type="Gene3D" id="3.10.310.70">
    <property type="match status" value="1"/>
</dbReference>
<dbReference type="InterPro" id="IPR033932">
    <property type="entry name" value="YtcJ-like"/>
</dbReference>
<feature type="domain" description="Amidohydrolase 3" evidence="1">
    <location>
        <begin position="69"/>
        <end position="554"/>
    </location>
</feature>
<dbReference type="PANTHER" id="PTHR22642:SF2">
    <property type="entry name" value="PROTEIN LONG AFTER FAR-RED 3"/>
    <property type="match status" value="1"/>
</dbReference>
<dbReference type="RefSeq" id="WP_160884708.1">
    <property type="nucleotide sequence ID" value="NZ_WURB01000007.1"/>
</dbReference>
<dbReference type="Pfam" id="PF07969">
    <property type="entry name" value="Amidohydro_3"/>
    <property type="match status" value="1"/>
</dbReference>
<dbReference type="InterPro" id="IPR011059">
    <property type="entry name" value="Metal-dep_hydrolase_composite"/>
</dbReference>
<dbReference type="InterPro" id="IPR032466">
    <property type="entry name" value="Metal_Hydrolase"/>
</dbReference>
<protein>
    <submittedName>
        <fullName evidence="2">Amidohydrolase family protein</fullName>
    </submittedName>
</protein>
<dbReference type="SUPFAM" id="SSF51556">
    <property type="entry name" value="Metallo-dependent hydrolases"/>
    <property type="match status" value="1"/>
</dbReference>
<dbReference type="PANTHER" id="PTHR22642">
    <property type="entry name" value="IMIDAZOLONEPROPIONASE"/>
    <property type="match status" value="1"/>
</dbReference>
<gene>
    <name evidence="2" type="ORF">GR328_11710</name>
</gene>
<dbReference type="Proteomes" id="UP000436483">
    <property type="component" value="Unassembled WGS sequence"/>
</dbReference>
<dbReference type="EMBL" id="WURB01000007">
    <property type="protein sequence ID" value="MXQ12121.1"/>
    <property type="molecule type" value="Genomic_DNA"/>
</dbReference>
<comment type="caution">
    <text evidence="2">The sequence shown here is derived from an EMBL/GenBank/DDBJ whole genome shotgun (WGS) entry which is preliminary data.</text>
</comment>
<dbReference type="OrthoDB" id="9811399at2"/>
<evidence type="ECO:0000259" key="1">
    <source>
        <dbReference type="Pfam" id="PF07969"/>
    </source>
</evidence>
<name>A0A7X3MS37_9HYPH</name>
<reference evidence="2 3" key="1">
    <citation type="submission" date="2019-12" db="EMBL/GenBank/DDBJ databases">
        <authorList>
            <person name="Yuan C.-G."/>
        </authorList>
    </citation>
    <scope>NUCLEOTIDE SEQUENCE [LARGE SCALE GENOMIC DNA]</scope>
    <source>
        <strain evidence="2 3">KCTC 23863</strain>
    </source>
</reference>
<evidence type="ECO:0000313" key="2">
    <source>
        <dbReference type="EMBL" id="MXQ12121.1"/>
    </source>
</evidence>
<dbReference type="Gene3D" id="2.30.40.10">
    <property type="entry name" value="Urease, subunit C, domain 1"/>
    <property type="match status" value="1"/>
</dbReference>
<proteinExistence type="predicted"/>
<reference evidence="2 3" key="2">
    <citation type="submission" date="2020-01" db="EMBL/GenBank/DDBJ databases">
        <title>Microvirga sp. nov., an arsenate reduction bacterium isolated from Tibet hotspring sediments.</title>
        <authorList>
            <person name="Xian W.-D."/>
            <person name="Li W.-J."/>
        </authorList>
    </citation>
    <scope>NUCLEOTIDE SEQUENCE [LARGE SCALE GENOMIC DNA]</scope>
    <source>
        <strain evidence="2 3">KCTC 23863</strain>
    </source>
</reference>
<sequence length="560" mass="60750">MNISANRSLASGAVERSTARPVADIVLRNGPIWCGREEGVVEAVAIWQGRILATGREADIASLIGPTTRVIDLEGRLATPGLNDSHLHLISLGLMMDWVDAKPSSAPTLEALLAAIGARAAITKPGEWILARGYDQTKLDVKRHPHRDELDRVAPDNPVMLVRTCGHISICNSRALELAGIGETSPTPPGGLIEQRDGRLTGLLAENARAPVWAVIPPPTEDDLVNAIERGGRHLLSYGITSCMDAAVGQRGGFGEIAAYHRAKREGRLPVRTWLALLGDPDKSIVPQCYEAGLISGTGDDMLMIGGVKYFLDGSAGGRTAWMSKPYLGDDNTTGVQMMPDEELNELVMDAHVKGYQLICHAIGDAAIEQLITAYERALAAKPDPNRRHRVEHCGFSTPAQHERMIRAGIYPCPQQVFIYDFGDAYVSVLGEERGLKSYPFKTWIDLGLKPATGSDAPVCEPNPFPNLYAMLTRKTWKGTVMDADERVSIEDALQAYTEFGAFSQKMEEVKGRIIPGQLADIAVFSHNLLSATPEDILDNTQCDLTIRGGSIVHDRLGVT</sequence>
<keyword evidence="3" id="KW-1185">Reference proteome</keyword>
<dbReference type="InterPro" id="IPR013108">
    <property type="entry name" value="Amidohydro_3"/>
</dbReference>
<dbReference type="Gene3D" id="3.20.20.140">
    <property type="entry name" value="Metal-dependent hydrolases"/>
    <property type="match status" value="1"/>
</dbReference>
<accession>A0A7X3MS37</accession>